<proteinExistence type="predicted"/>
<keyword evidence="3" id="KW-1185">Reference proteome</keyword>
<comment type="caution">
    <text evidence="2">The sequence shown here is derived from an EMBL/GenBank/DDBJ whole genome shotgun (WGS) entry which is preliminary data.</text>
</comment>
<organism evidence="2 3">
    <name type="scientific">Aeribacillus alveayuensis</name>
    <dbReference type="NCBI Taxonomy" id="279215"/>
    <lineage>
        <taxon>Bacteria</taxon>
        <taxon>Bacillati</taxon>
        <taxon>Bacillota</taxon>
        <taxon>Bacilli</taxon>
        <taxon>Bacillales</taxon>
        <taxon>Bacillaceae</taxon>
        <taxon>Aeribacillus</taxon>
    </lineage>
</organism>
<accession>A0ABT9VS78</accession>
<evidence type="ECO:0000313" key="2">
    <source>
        <dbReference type="EMBL" id="MDQ0163837.1"/>
    </source>
</evidence>
<gene>
    <name evidence="2" type="ORF">J2S06_002965</name>
</gene>
<evidence type="ECO:0000313" key="3">
    <source>
        <dbReference type="Proteomes" id="UP001225646"/>
    </source>
</evidence>
<name>A0ABT9VS78_9BACI</name>
<dbReference type="InterPro" id="IPR010839">
    <property type="entry name" value="AtuA_N"/>
</dbReference>
<dbReference type="EMBL" id="JAUSTR010000026">
    <property type="protein sequence ID" value="MDQ0163837.1"/>
    <property type="molecule type" value="Genomic_DNA"/>
</dbReference>
<dbReference type="Proteomes" id="UP001225646">
    <property type="component" value="Unassembled WGS sequence"/>
</dbReference>
<evidence type="ECO:0000259" key="1">
    <source>
        <dbReference type="Pfam" id="PF07287"/>
    </source>
</evidence>
<feature type="domain" description="Acyclic terpene utilisation N-terminal" evidence="1">
    <location>
        <begin position="95"/>
        <end position="210"/>
    </location>
</feature>
<feature type="domain" description="Acyclic terpene utilisation N-terminal" evidence="1">
    <location>
        <begin position="241"/>
        <end position="398"/>
    </location>
</feature>
<protein>
    <recommendedName>
        <fullName evidence="1">Acyclic terpene utilisation N-terminal domain-containing protein</fullName>
    </recommendedName>
</protein>
<reference evidence="2 3" key="1">
    <citation type="submission" date="2023-07" db="EMBL/GenBank/DDBJ databases">
        <title>Genomic Encyclopedia of Type Strains, Phase IV (KMG-IV): sequencing the most valuable type-strain genomes for metagenomic binning, comparative biology and taxonomic classification.</title>
        <authorList>
            <person name="Goeker M."/>
        </authorList>
    </citation>
    <scope>NUCLEOTIDE SEQUENCE [LARGE SCALE GENOMIC DNA]</scope>
    <source>
        <strain evidence="2 3">DSM 19092</strain>
    </source>
</reference>
<dbReference type="Pfam" id="PF07287">
    <property type="entry name" value="AtuA"/>
    <property type="match status" value="2"/>
</dbReference>
<dbReference type="RefSeq" id="WP_419152779.1">
    <property type="nucleotide sequence ID" value="NZ_JAUSTR010000026.1"/>
</dbReference>
<sequence>MDEIRILSPQGMLGYGYPLESLEYGLSQNPHAICVDAGSTDGGPHRLGKGVGGVSRYATKKDLKPLVLGAKNQNIPLLIGSSGGSGANCRVKWTVDILKEIAQEEHLQLSIAVIYADIDKKWLLTKYEQGKVKAVGSAPPLTKKSILESIALVGQMGVEPYLEALKEKVDIIVGGRTYDPVMTAAIPLFNGMNLGLSLHMGKILECGALAATPSTAKDGMMGIIRHDHFLVRPLHPNRKSTIQSVAAHTLYEKSHPYLLPGPGGTLDLSQCQFNQEDTRTVRVTGSKFIPSSKYEIKIEGVRPVGFRTVLIAGVRDPYFIQQFHLIIEKVKQETADYFPELKSNEAKLHFICYGFDGVMGQLETVSANPHEVGIVVEVVASTQELSDRICAYVRSVLMHIDYDGRVSTAGNLALPFAPPELSQGQVFEFSVYHTVQVDDPLELFPIKRMTIGG</sequence>